<accession>A0ABP7G456</accession>
<evidence type="ECO:0000313" key="6">
    <source>
        <dbReference type="Proteomes" id="UP001500540"/>
    </source>
</evidence>
<dbReference type="SUPFAM" id="SSF52540">
    <property type="entry name" value="P-loop containing nucleoside triphosphate hydrolases"/>
    <property type="match status" value="1"/>
</dbReference>
<keyword evidence="6" id="KW-1185">Reference proteome</keyword>
<organism evidence="5 6">
    <name type="scientific">Microbacterium kribbense</name>
    <dbReference type="NCBI Taxonomy" id="433645"/>
    <lineage>
        <taxon>Bacteria</taxon>
        <taxon>Bacillati</taxon>
        <taxon>Actinomycetota</taxon>
        <taxon>Actinomycetes</taxon>
        <taxon>Micrococcales</taxon>
        <taxon>Microbacteriaceae</taxon>
        <taxon>Microbacterium</taxon>
    </lineage>
</organism>
<keyword evidence="2" id="KW-0547">Nucleotide-binding</keyword>
<keyword evidence="1" id="KW-0813">Transport</keyword>
<evidence type="ECO:0000259" key="4">
    <source>
        <dbReference type="PROSITE" id="PS50893"/>
    </source>
</evidence>
<dbReference type="PROSITE" id="PS50893">
    <property type="entry name" value="ABC_TRANSPORTER_2"/>
    <property type="match status" value="1"/>
</dbReference>
<evidence type="ECO:0000256" key="1">
    <source>
        <dbReference type="ARBA" id="ARBA00022448"/>
    </source>
</evidence>
<dbReference type="InterPro" id="IPR032823">
    <property type="entry name" value="BCA_ABC_TP_C"/>
</dbReference>
<feature type="domain" description="ABC transporter" evidence="4">
    <location>
        <begin position="54"/>
        <end position="323"/>
    </location>
</feature>
<comment type="caution">
    <text evidence="5">The sequence shown here is derived from an EMBL/GenBank/DDBJ whole genome shotgun (WGS) entry which is preliminary data.</text>
</comment>
<evidence type="ECO:0000256" key="3">
    <source>
        <dbReference type="ARBA" id="ARBA00022840"/>
    </source>
</evidence>
<proteinExistence type="predicted"/>
<dbReference type="Proteomes" id="UP001500540">
    <property type="component" value="Unassembled WGS sequence"/>
</dbReference>
<dbReference type="CDD" id="cd03219">
    <property type="entry name" value="ABC_Mj1267_LivG_branched"/>
    <property type="match status" value="1"/>
</dbReference>
<keyword evidence="3 5" id="KW-0067">ATP-binding</keyword>
<dbReference type="EMBL" id="BAABAF010000001">
    <property type="protein sequence ID" value="GAA3754659.1"/>
    <property type="molecule type" value="Genomic_DNA"/>
</dbReference>
<gene>
    <name evidence="5" type="ORF">GCM10022240_04640</name>
</gene>
<dbReference type="GO" id="GO:0005524">
    <property type="term" value="F:ATP binding"/>
    <property type="evidence" value="ECO:0007669"/>
    <property type="project" value="UniProtKB-KW"/>
</dbReference>
<dbReference type="InterPro" id="IPR051120">
    <property type="entry name" value="ABC_AA/LPS_Transport"/>
</dbReference>
<evidence type="ECO:0000313" key="5">
    <source>
        <dbReference type="EMBL" id="GAA3754659.1"/>
    </source>
</evidence>
<dbReference type="Gene3D" id="3.40.50.300">
    <property type="entry name" value="P-loop containing nucleotide triphosphate hydrolases"/>
    <property type="match status" value="1"/>
</dbReference>
<dbReference type="SMART" id="SM00382">
    <property type="entry name" value="AAA"/>
    <property type="match status" value="1"/>
</dbReference>
<dbReference type="InterPro" id="IPR003593">
    <property type="entry name" value="AAA+_ATPase"/>
</dbReference>
<dbReference type="PANTHER" id="PTHR45772:SF7">
    <property type="entry name" value="AMINO ACID ABC TRANSPORTER ATP-BINDING PROTEIN"/>
    <property type="match status" value="1"/>
</dbReference>
<dbReference type="PANTHER" id="PTHR45772">
    <property type="entry name" value="CONSERVED COMPONENT OF ABC TRANSPORTER FOR NATURAL AMINO ACIDS-RELATED"/>
    <property type="match status" value="1"/>
</dbReference>
<reference evidence="6" key="1">
    <citation type="journal article" date="2019" name="Int. J. Syst. Evol. Microbiol.">
        <title>The Global Catalogue of Microorganisms (GCM) 10K type strain sequencing project: providing services to taxonomists for standard genome sequencing and annotation.</title>
        <authorList>
            <consortium name="The Broad Institute Genomics Platform"/>
            <consortium name="The Broad Institute Genome Sequencing Center for Infectious Disease"/>
            <person name="Wu L."/>
            <person name="Ma J."/>
        </authorList>
    </citation>
    <scope>NUCLEOTIDE SEQUENCE [LARGE SCALE GENOMIC DNA]</scope>
    <source>
        <strain evidence="6">JCM 16950</strain>
    </source>
</reference>
<protein>
    <submittedName>
        <fullName evidence="5">ABC transporter ATP-binding protein</fullName>
    </submittedName>
</protein>
<dbReference type="Pfam" id="PF00005">
    <property type="entry name" value="ABC_tran"/>
    <property type="match status" value="1"/>
</dbReference>
<dbReference type="Pfam" id="PF12399">
    <property type="entry name" value="BCA_ABC_TP_C"/>
    <property type="match status" value="1"/>
</dbReference>
<sequence length="346" mass="36570">MRGVEEVAVADAVVSDAAGRDAVGSEAAGRDDAWSDDAGSDARAGALVAGAALLRVHGLARSFSGVQAVDDVSFDVAPGETVSIIGPNGSGKSTTMNLLTGVLRPDAGTVELDGEDVTRASQEAINARGVARTFQNGRVFPALSVRENVFVGAYARQRALRPARRLIDVPVLRWVSLLAELGLALVPTRGVRRALREIDSETDAQIGRFGGRLTPRAQDAAYTLSYANRRRTEIARTLVQHPRLLLLDEPTAGMNPTETAEVIEQLQQLKSQGQTILLIEHKIDLVMALSDRVLVFDSGRLIAAGAPADVQNDPRVVRAYLGAGRTRRRADAADAADAVTAAGGAQ</sequence>
<evidence type="ECO:0000256" key="2">
    <source>
        <dbReference type="ARBA" id="ARBA00022741"/>
    </source>
</evidence>
<dbReference type="InterPro" id="IPR027417">
    <property type="entry name" value="P-loop_NTPase"/>
</dbReference>
<dbReference type="InterPro" id="IPR003439">
    <property type="entry name" value="ABC_transporter-like_ATP-bd"/>
</dbReference>
<name>A0ABP7G456_9MICO</name>